<reference evidence="1 2" key="1">
    <citation type="journal article" date="2019" name="Emerg. Microbes Infect.">
        <title>Comprehensive subspecies identification of 175 nontuberculous mycobacteria species based on 7547 genomic profiles.</title>
        <authorList>
            <person name="Matsumoto Y."/>
            <person name="Kinjo T."/>
            <person name="Motooka D."/>
            <person name="Nabeya D."/>
            <person name="Jung N."/>
            <person name="Uechi K."/>
            <person name="Horii T."/>
            <person name="Iida T."/>
            <person name="Fujita J."/>
            <person name="Nakamura S."/>
        </authorList>
    </citation>
    <scope>NUCLEOTIDE SEQUENCE [LARGE SCALE GENOMIC DNA]</scope>
    <source>
        <strain evidence="1 2">JCM 14738</strain>
    </source>
</reference>
<keyword evidence="2" id="KW-1185">Reference proteome</keyword>
<dbReference type="Proteomes" id="UP000467385">
    <property type="component" value="Chromosome"/>
</dbReference>
<dbReference type="EMBL" id="AP022613">
    <property type="protein sequence ID" value="BBZ41752.1"/>
    <property type="molecule type" value="Genomic_DNA"/>
</dbReference>
<gene>
    <name evidence="1" type="ORF">MCNS_48150</name>
</gene>
<evidence type="ECO:0000313" key="2">
    <source>
        <dbReference type="Proteomes" id="UP000467385"/>
    </source>
</evidence>
<name>A0A7I7YKV9_9MYCO</name>
<evidence type="ECO:0000313" key="1">
    <source>
        <dbReference type="EMBL" id="BBZ41752.1"/>
    </source>
</evidence>
<protein>
    <submittedName>
        <fullName evidence="1">Uncharacterized protein</fullName>
    </submittedName>
</protein>
<proteinExistence type="predicted"/>
<organism evidence="1 2">
    <name type="scientific">Mycobacterium conspicuum</name>
    <dbReference type="NCBI Taxonomy" id="44010"/>
    <lineage>
        <taxon>Bacteria</taxon>
        <taxon>Bacillati</taxon>
        <taxon>Actinomycetota</taxon>
        <taxon>Actinomycetes</taxon>
        <taxon>Mycobacteriales</taxon>
        <taxon>Mycobacteriaceae</taxon>
        <taxon>Mycobacterium</taxon>
    </lineage>
</organism>
<accession>A0A7I7YKV9</accession>
<dbReference type="AlphaFoldDB" id="A0A7I7YKV9"/>
<sequence>MTVNPSLLRAREPAHSDRFEAFLIGGFTAGSRILDGMLRATSPHTAVAVVGDALVPELTKRPGI</sequence>